<name>A0ABQ5W809_9HYPH</name>
<reference evidence="2" key="1">
    <citation type="journal article" date="2019" name="Int. J. Syst. Evol. Microbiol.">
        <title>The Global Catalogue of Microorganisms (GCM) 10K type strain sequencing project: providing services to taxonomists for standard genome sequencing and annotation.</title>
        <authorList>
            <consortium name="The Broad Institute Genomics Platform"/>
            <consortium name="The Broad Institute Genome Sequencing Center for Infectious Disease"/>
            <person name="Wu L."/>
            <person name="Ma J."/>
        </authorList>
    </citation>
    <scope>NUCLEOTIDE SEQUENCE [LARGE SCALE GENOMIC DNA]</scope>
    <source>
        <strain evidence="2">NBRC 112416</strain>
    </source>
</reference>
<dbReference type="Proteomes" id="UP001156691">
    <property type="component" value="Unassembled WGS sequence"/>
</dbReference>
<sequence length="115" mass="13213">MIGMQGAVPRFLDEIGKSGGLKGTDIANIMDVSKATVSRWRAGDIKPQPRNELILSDLHYVVMRLTDYYSSDEIRIWLYARHPQLNGERAIDFIHQDRAIEVLKVIDRLDNEVYL</sequence>
<proteinExistence type="predicted"/>
<accession>A0ABQ5W809</accession>
<dbReference type="EMBL" id="BSNS01000014">
    <property type="protein sequence ID" value="GLQ55901.1"/>
    <property type="molecule type" value="Genomic_DNA"/>
</dbReference>
<evidence type="ECO:0000313" key="2">
    <source>
        <dbReference type="Proteomes" id="UP001156691"/>
    </source>
</evidence>
<evidence type="ECO:0008006" key="3">
    <source>
        <dbReference type="Google" id="ProtNLM"/>
    </source>
</evidence>
<comment type="caution">
    <text evidence="1">The sequence shown here is derived from an EMBL/GenBank/DDBJ whole genome shotgun (WGS) entry which is preliminary data.</text>
</comment>
<protein>
    <recommendedName>
        <fullName evidence="3">DUF2384 domain-containing protein</fullName>
    </recommendedName>
</protein>
<dbReference type="RefSeq" id="WP_284341315.1">
    <property type="nucleotide sequence ID" value="NZ_BSNS01000014.1"/>
</dbReference>
<organism evidence="1 2">
    <name type="scientific">Devosia nitrariae</name>
    <dbReference type="NCBI Taxonomy" id="2071872"/>
    <lineage>
        <taxon>Bacteria</taxon>
        <taxon>Pseudomonadati</taxon>
        <taxon>Pseudomonadota</taxon>
        <taxon>Alphaproteobacteria</taxon>
        <taxon>Hyphomicrobiales</taxon>
        <taxon>Devosiaceae</taxon>
        <taxon>Devosia</taxon>
    </lineage>
</organism>
<gene>
    <name evidence="1" type="ORF">GCM10010862_31600</name>
</gene>
<keyword evidence="2" id="KW-1185">Reference proteome</keyword>
<evidence type="ECO:0000313" key="1">
    <source>
        <dbReference type="EMBL" id="GLQ55901.1"/>
    </source>
</evidence>